<dbReference type="InterPro" id="IPR004838">
    <property type="entry name" value="NHTrfase_class1_PyrdxlP-BS"/>
</dbReference>
<dbReference type="EC" id="2.6.1.-" evidence="6"/>
<dbReference type="PROSITE" id="PS00105">
    <property type="entry name" value="AA_TRANSFER_CLASS_1"/>
    <property type="match status" value="1"/>
</dbReference>
<keyword evidence="3 6" id="KW-0032">Aminotransferase</keyword>
<keyword evidence="9" id="KW-1185">Reference proteome</keyword>
<dbReference type="GO" id="GO:0030170">
    <property type="term" value="F:pyridoxal phosphate binding"/>
    <property type="evidence" value="ECO:0007669"/>
    <property type="project" value="InterPro"/>
</dbReference>
<dbReference type="PATRIC" id="fig|1618207.4.peg.2026"/>
<dbReference type="AlphaFoldDB" id="A0A0D4C080"/>
<dbReference type="PANTHER" id="PTHR46383">
    <property type="entry name" value="ASPARTATE AMINOTRANSFERASE"/>
    <property type="match status" value="1"/>
</dbReference>
<evidence type="ECO:0000313" key="9">
    <source>
        <dbReference type="Proteomes" id="UP000061839"/>
    </source>
</evidence>
<comment type="cofactor">
    <cofactor evidence="1 6">
        <name>pyridoxal 5'-phosphate</name>
        <dbReference type="ChEBI" id="CHEBI:597326"/>
    </cofactor>
</comment>
<dbReference type="InterPro" id="IPR050596">
    <property type="entry name" value="AspAT/PAT-like"/>
</dbReference>
<dbReference type="InterPro" id="IPR015421">
    <property type="entry name" value="PyrdxlP-dep_Trfase_major"/>
</dbReference>
<keyword evidence="4 6" id="KW-0808">Transferase</keyword>
<dbReference type="GO" id="GO:0006520">
    <property type="term" value="P:amino acid metabolic process"/>
    <property type="evidence" value="ECO:0007669"/>
    <property type="project" value="InterPro"/>
</dbReference>
<dbReference type="FunFam" id="3.40.640.10:FF:000033">
    <property type="entry name" value="Aspartate aminotransferase"/>
    <property type="match status" value="1"/>
</dbReference>
<dbReference type="KEGG" id="ari:UM93_09975"/>
<evidence type="ECO:0000313" key="8">
    <source>
        <dbReference type="EMBL" id="AJT41761.1"/>
    </source>
</evidence>
<sequence length="394" mass="41533">MTSSRISKLVGAIAESATLAVDAKAKALKAAGRPVISFGAGEPDFPTADYIVEAAVAAARDPKNHRYSPAAGLPELREAIAAQTQRDSNYQVEASQVLVTNGGKQAVYQTFATLLDPGDEVLLPTPYWTTYPEAVRLAGGVPVEVFAGADQGYLVTLEQLEAALTPRTKVLLFVSPSNPTGAVYSPEQTREIGEWAAAKGLWVVSDEIYQHLTYDGVPFTSIASAAPALADRVVLVNGVAKTFAMTGWRVGWMVGPQDVIKAATNLQSHATSNVSNISQRAALAAVSGSLDAVREMGVAFDRRRKNIVAGLNAIAGVDCPTPHGAFYAYADVSGVLDRLQLGSSAELASLILDKVEVAVVPGEAFGPSGYLRLSYALGDDDLAEGVRRLQEFLA</sequence>
<dbReference type="Pfam" id="PF00155">
    <property type="entry name" value="Aminotran_1_2"/>
    <property type="match status" value="1"/>
</dbReference>
<dbReference type="OrthoDB" id="4436468at2"/>
<dbReference type="Gene3D" id="3.90.1150.10">
    <property type="entry name" value="Aspartate Aminotransferase, domain 1"/>
    <property type="match status" value="1"/>
</dbReference>
<reference evidence="8 9" key="1">
    <citation type="journal article" date="2015" name="Genome Announc.">
        <title>Complete Genome Sequencing of Protease-Producing Novel Arthrobacter sp. Strain IHBB 11108 Using PacBio Single-Molecule Real-Time Sequencing Technology.</title>
        <authorList>
            <person name="Kiran S."/>
            <person name="Swarnkar M.K."/>
            <person name="Pal M."/>
            <person name="Thakur R."/>
            <person name="Tewari R."/>
            <person name="Singh A.K."/>
            <person name="Gulati A."/>
        </authorList>
    </citation>
    <scope>NUCLEOTIDE SEQUENCE [LARGE SCALE GENOMIC DNA]</scope>
    <source>
        <strain evidence="8 9">IHBB 11108</strain>
    </source>
</reference>
<dbReference type="EMBL" id="CP011005">
    <property type="protein sequence ID" value="AJT41761.1"/>
    <property type="molecule type" value="Genomic_DNA"/>
</dbReference>
<evidence type="ECO:0000256" key="3">
    <source>
        <dbReference type="ARBA" id="ARBA00022576"/>
    </source>
</evidence>
<dbReference type="PANTHER" id="PTHR46383:SF1">
    <property type="entry name" value="ASPARTATE AMINOTRANSFERASE"/>
    <property type="match status" value="1"/>
</dbReference>
<accession>A0A0D4C080</accession>
<evidence type="ECO:0000256" key="1">
    <source>
        <dbReference type="ARBA" id="ARBA00001933"/>
    </source>
</evidence>
<dbReference type="SUPFAM" id="SSF53383">
    <property type="entry name" value="PLP-dependent transferases"/>
    <property type="match status" value="1"/>
</dbReference>
<dbReference type="InterPro" id="IPR004839">
    <property type="entry name" value="Aminotransferase_I/II_large"/>
</dbReference>
<dbReference type="Proteomes" id="UP000061839">
    <property type="component" value="Chromosome"/>
</dbReference>
<protein>
    <recommendedName>
        <fullName evidence="6">Aminotransferase</fullName>
        <ecNumber evidence="6">2.6.1.-</ecNumber>
    </recommendedName>
</protein>
<keyword evidence="5" id="KW-0663">Pyridoxal phosphate</keyword>
<dbReference type="HOGENOM" id="CLU_017584_4_3_11"/>
<evidence type="ECO:0000256" key="2">
    <source>
        <dbReference type="ARBA" id="ARBA00007441"/>
    </source>
</evidence>
<dbReference type="CDD" id="cd00609">
    <property type="entry name" value="AAT_like"/>
    <property type="match status" value="1"/>
</dbReference>
<dbReference type="STRING" id="1618207.UM93_09975"/>
<evidence type="ECO:0000259" key="7">
    <source>
        <dbReference type="Pfam" id="PF00155"/>
    </source>
</evidence>
<proteinExistence type="inferred from homology"/>
<evidence type="ECO:0000256" key="5">
    <source>
        <dbReference type="ARBA" id="ARBA00022898"/>
    </source>
</evidence>
<evidence type="ECO:0000256" key="6">
    <source>
        <dbReference type="RuleBase" id="RU000481"/>
    </source>
</evidence>
<dbReference type="InterPro" id="IPR015424">
    <property type="entry name" value="PyrdxlP-dep_Trfase"/>
</dbReference>
<dbReference type="RefSeq" id="WP_045075345.1">
    <property type="nucleotide sequence ID" value="NZ_CP011005.1"/>
</dbReference>
<gene>
    <name evidence="8" type="ORF">UM93_09975</name>
</gene>
<comment type="similarity">
    <text evidence="2 6">Belongs to the class-I pyridoxal-phosphate-dependent aminotransferase family.</text>
</comment>
<dbReference type="Gene3D" id="3.40.640.10">
    <property type="entry name" value="Type I PLP-dependent aspartate aminotransferase-like (Major domain)"/>
    <property type="match status" value="1"/>
</dbReference>
<dbReference type="InterPro" id="IPR015422">
    <property type="entry name" value="PyrdxlP-dep_Trfase_small"/>
</dbReference>
<name>A0A0D4C080_9MICC</name>
<evidence type="ECO:0000256" key="4">
    <source>
        <dbReference type="ARBA" id="ARBA00022679"/>
    </source>
</evidence>
<dbReference type="GO" id="GO:0008483">
    <property type="term" value="F:transaminase activity"/>
    <property type="evidence" value="ECO:0007669"/>
    <property type="project" value="UniProtKB-KW"/>
</dbReference>
<organism evidence="8 9">
    <name type="scientific">Psychromicrobium lacuslunae</name>
    <dbReference type="NCBI Taxonomy" id="1618207"/>
    <lineage>
        <taxon>Bacteria</taxon>
        <taxon>Bacillati</taxon>
        <taxon>Actinomycetota</taxon>
        <taxon>Actinomycetes</taxon>
        <taxon>Micrococcales</taxon>
        <taxon>Micrococcaceae</taxon>
        <taxon>Psychromicrobium</taxon>
    </lineage>
</organism>
<dbReference type="PRINTS" id="PR00753">
    <property type="entry name" value="ACCSYNTHASE"/>
</dbReference>
<feature type="domain" description="Aminotransferase class I/classII large" evidence="7">
    <location>
        <begin position="34"/>
        <end position="388"/>
    </location>
</feature>